<dbReference type="EMBL" id="JABELX010000014">
    <property type="protein sequence ID" value="NNH74453.1"/>
    <property type="molecule type" value="Genomic_DNA"/>
</dbReference>
<dbReference type="InterPro" id="IPR011051">
    <property type="entry name" value="RmlC_Cupin_sf"/>
</dbReference>
<dbReference type="SUPFAM" id="SSF51182">
    <property type="entry name" value="RmlC-like cupins"/>
    <property type="match status" value="1"/>
</dbReference>
<dbReference type="Proteomes" id="UP000586827">
    <property type="component" value="Unassembled WGS sequence"/>
</dbReference>
<dbReference type="InterPro" id="IPR014710">
    <property type="entry name" value="RmlC-like_jellyroll"/>
</dbReference>
<dbReference type="AlphaFoldDB" id="A0A849C6T4"/>
<name>A0A849C6T4_9NOCA</name>
<feature type="domain" description="Cupin type-2" evidence="1">
    <location>
        <begin position="45"/>
        <end position="114"/>
    </location>
</feature>
<reference evidence="2 3" key="1">
    <citation type="submission" date="2020-05" db="EMBL/GenBank/DDBJ databases">
        <title>MicrobeNet Type strains.</title>
        <authorList>
            <person name="Nicholson A.C."/>
        </authorList>
    </citation>
    <scope>NUCLEOTIDE SEQUENCE [LARGE SCALE GENOMIC DNA]</scope>
    <source>
        <strain evidence="2 3">JCM 3224</strain>
    </source>
</reference>
<dbReference type="Pfam" id="PF07883">
    <property type="entry name" value="Cupin_2"/>
    <property type="match status" value="1"/>
</dbReference>
<gene>
    <name evidence="2" type="ORF">HLB23_32180</name>
</gene>
<dbReference type="InterPro" id="IPR013096">
    <property type="entry name" value="Cupin_2"/>
</dbReference>
<protein>
    <submittedName>
        <fullName evidence="2">Cupin domain-containing protein</fullName>
    </submittedName>
</protein>
<accession>A0A849C6T4</accession>
<proteinExistence type="predicted"/>
<evidence type="ECO:0000259" key="1">
    <source>
        <dbReference type="Pfam" id="PF07883"/>
    </source>
</evidence>
<evidence type="ECO:0000313" key="3">
    <source>
        <dbReference type="Proteomes" id="UP000586827"/>
    </source>
</evidence>
<evidence type="ECO:0000313" key="2">
    <source>
        <dbReference type="EMBL" id="NNH74453.1"/>
    </source>
</evidence>
<organism evidence="2 3">
    <name type="scientific">Nocardia uniformis</name>
    <dbReference type="NCBI Taxonomy" id="53432"/>
    <lineage>
        <taxon>Bacteria</taxon>
        <taxon>Bacillati</taxon>
        <taxon>Actinomycetota</taxon>
        <taxon>Actinomycetes</taxon>
        <taxon>Mycobacteriales</taxon>
        <taxon>Nocardiaceae</taxon>
        <taxon>Nocardia</taxon>
    </lineage>
</organism>
<comment type="caution">
    <text evidence="2">The sequence shown here is derived from an EMBL/GenBank/DDBJ whole genome shotgun (WGS) entry which is preliminary data.</text>
</comment>
<keyword evidence="3" id="KW-1185">Reference proteome</keyword>
<dbReference type="Gene3D" id="2.60.120.10">
    <property type="entry name" value="Jelly Rolls"/>
    <property type="match status" value="1"/>
</dbReference>
<sequence>MAEVAFFRRDPQRGYRPNPAPATGTASRVLIRFTVAGREFVLRRTVIEPGGQSGWHYHDGTLWVLVTGGDLDHPWTDCVPLTHRRGRIFREPGGRAHAHLARNLGATPVKLTVLYIKPAGSPLARGIDPPPCAR</sequence>